<proteinExistence type="predicted"/>
<dbReference type="PANTHER" id="PTHR37315:SF1">
    <property type="entry name" value="UPF0311 PROTEIN BLR7842"/>
    <property type="match status" value="1"/>
</dbReference>
<feature type="chain" id="PRO_5041989922" evidence="1">
    <location>
        <begin position="24"/>
        <end position="174"/>
    </location>
</feature>
<dbReference type="PANTHER" id="PTHR37315">
    <property type="entry name" value="UPF0311 PROTEIN BLR7842"/>
    <property type="match status" value="1"/>
</dbReference>
<evidence type="ECO:0000313" key="3">
    <source>
        <dbReference type="Proteomes" id="UP000500801"/>
    </source>
</evidence>
<dbReference type="AlphaFoldDB" id="A0AAE6Z4B2"/>
<dbReference type="InterPro" id="IPR020915">
    <property type="entry name" value="UPF0311"/>
</dbReference>
<protein>
    <submittedName>
        <fullName evidence="2">DUF3237 domain-containing protein</fullName>
    </submittedName>
</protein>
<sequence>MKVISKLFTVFSMIGLFSSSVMADEKVNVEKEAPPKTELVMEITADIAPSVSLGKGPLGDRAIVAILSGTFTGNNIQGTLLPGGADRQQIRQDGYKLLHATYELKTDDGVVISITNHVLTPLTRKPGENAFSQIELIAPEGKYDWINKNVYIGTLTSLKPQRAAVLIRVYKLIP</sequence>
<feature type="signal peptide" evidence="1">
    <location>
        <begin position="1"/>
        <end position="23"/>
    </location>
</feature>
<dbReference type="RefSeq" id="WP_168363905.1">
    <property type="nucleotide sequence ID" value="NZ_CP033622.1"/>
</dbReference>
<gene>
    <name evidence="2" type="ORF">DWG24_20900</name>
</gene>
<reference evidence="2 3" key="1">
    <citation type="submission" date="2018-11" db="EMBL/GenBank/DDBJ databases">
        <title>Complete genome sequence of Dickeya zeae strain CE1 infecting Canna edulis Ker-Gawl. in China.</title>
        <authorList>
            <person name="Zhang J."/>
            <person name="Lin B."/>
            <person name="Shen H."/>
            <person name="Jiang S."/>
            <person name="Pu X."/>
            <person name="Sun D."/>
        </authorList>
    </citation>
    <scope>NUCLEOTIDE SEQUENCE [LARGE SCALE GENOMIC DNA]</scope>
    <source>
        <strain evidence="2 3">CE1</strain>
    </source>
</reference>
<dbReference type="Pfam" id="PF11578">
    <property type="entry name" value="DUF3237"/>
    <property type="match status" value="1"/>
</dbReference>
<dbReference type="Proteomes" id="UP000500801">
    <property type="component" value="Chromosome"/>
</dbReference>
<dbReference type="Gene3D" id="2.40.160.20">
    <property type="match status" value="1"/>
</dbReference>
<organism evidence="2 3">
    <name type="scientific">Dickeya zeae</name>
    <dbReference type="NCBI Taxonomy" id="204042"/>
    <lineage>
        <taxon>Bacteria</taxon>
        <taxon>Pseudomonadati</taxon>
        <taxon>Pseudomonadota</taxon>
        <taxon>Gammaproteobacteria</taxon>
        <taxon>Enterobacterales</taxon>
        <taxon>Pectobacteriaceae</taxon>
        <taxon>Dickeya</taxon>
    </lineage>
</organism>
<accession>A0AAE6Z4B2</accession>
<dbReference type="EMBL" id="CP033622">
    <property type="protein sequence ID" value="QIZ53025.1"/>
    <property type="molecule type" value="Genomic_DNA"/>
</dbReference>
<evidence type="ECO:0000256" key="1">
    <source>
        <dbReference type="SAM" id="SignalP"/>
    </source>
</evidence>
<keyword evidence="1" id="KW-0732">Signal</keyword>
<name>A0AAE6Z4B2_9GAMM</name>
<evidence type="ECO:0000313" key="2">
    <source>
        <dbReference type="EMBL" id="QIZ53025.1"/>
    </source>
</evidence>